<dbReference type="GO" id="GO:0030313">
    <property type="term" value="C:cell envelope"/>
    <property type="evidence" value="ECO:0007669"/>
    <property type="project" value="UniProtKB-SubCell"/>
</dbReference>
<dbReference type="AlphaFoldDB" id="A0A060ZNB1"/>
<dbReference type="HOGENOM" id="CLU_057459_1_0_11"/>
<dbReference type="EMBL" id="LK022848">
    <property type="protein sequence ID" value="CDR07662.1"/>
    <property type="molecule type" value="Genomic_DNA"/>
</dbReference>
<dbReference type="Gene3D" id="1.10.101.10">
    <property type="entry name" value="PGBD-like superfamily/PGBD"/>
    <property type="match status" value="1"/>
</dbReference>
<dbReference type="Proteomes" id="UP000756710">
    <property type="component" value="Unassembled WGS sequence"/>
</dbReference>
<evidence type="ECO:0000313" key="7">
    <source>
        <dbReference type="Proteomes" id="UP000756710"/>
    </source>
</evidence>
<dbReference type="InterPro" id="IPR036366">
    <property type="entry name" value="PGBDSf"/>
</dbReference>
<protein>
    <submittedName>
        <fullName evidence="6">Peptidoglycan hydrolase-like protein with peptidoglycan-binding domain</fullName>
    </submittedName>
    <submittedName>
        <fullName evidence="5">Peptidoglycan-binding domain 1 protein</fullName>
    </submittedName>
</protein>
<accession>A0A060ZNB1</accession>
<feature type="compositionally biased region" description="Polar residues" evidence="3">
    <location>
        <begin position="41"/>
        <end position="60"/>
    </location>
</feature>
<keyword evidence="7" id="KW-1185">Reference proteome</keyword>
<evidence type="ECO:0000256" key="2">
    <source>
        <dbReference type="ARBA" id="ARBA00023054"/>
    </source>
</evidence>
<organism evidence="5">
    <name type="scientific">Streptomyces iranensis</name>
    <dbReference type="NCBI Taxonomy" id="576784"/>
    <lineage>
        <taxon>Bacteria</taxon>
        <taxon>Bacillati</taxon>
        <taxon>Actinomycetota</taxon>
        <taxon>Actinomycetes</taxon>
        <taxon>Kitasatosporales</taxon>
        <taxon>Streptomycetaceae</taxon>
        <taxon>Streptomyces</taxon>
        <taxon>Streptomyces violaceusniger group</taxon>
    </lineage>
</organism>
<evidence type="ECO:0000313" key="5">
    <source>
        <dbReference type="EMBL" id="CDR07662.1"/>
    </source>
</evidence>
<evidence type="ECO:0000256" key="1">
    <source>
        <dbReference type="ARBA" id="ARBA00004196"/>
    </source>
</evidence>
<evidence type="ECO:0000256" key="3">
    <source>
        <dbReference type="SAM" id="MobiDB-lite"/>
    </source>
</evidence>
<gene>
    <name evidence="6" type="ORF">J2Z30_003164</name>
    <name evidence="5" type="ORF">SIRAN4384</name>
</gene>
<evidence type="ECO:0000259" key="4">
    <source>
        <dbReference type="Pfam" id="PF01471"/>
    </source>
</evidence>
<feature type="region of interest" description="Disordered" evidence="3">
    <location>
        <begin position="28"/>
        <end position="65"/>
    </location>
</feature>
<reference evidence="5" key="1">
    <citation type="submission" date="2014-05" db="EMBL/GenBank/DDBJ databases">
        <authorList>
            <person name="Horn Fabian"/>
        </authorList>
    </citation>
    <scope>NUCLEOTIDE SEQUENCE</scope>
</reference>
<reference evidence="6 7" key="2">
    <citation type="submission" date="2021-03" db="EMBL/GenBank/DDBJ databases">
        <title>Genomic Encyclopedia of Type Strains, Phase IV (KMG-IV): sequencing the most valuable type-strain genomes for metagenomic binning, comparative biology and taxonomic classification.</title>
        <authorList>
            <person name="Goeker M."/>
        </authorList>
    </citation>
    <scope>NUCLEOTIDE SEQUENCE [LARGE SCALE GENOMIC DNA]</scope>
    <source>
        <strain evidence="6 7">DSM 41954</strain>
    </source>
</reference>
<keyword evidence="2" id="KW-0175">Coiled coil</keyword>
<sequence>MRRAAIVASLVAVAAVIGGGVAVTGLAQPHKDESGPRRSQLPATTQPVERGDLTSSTSVDGTLGYSQERKLNAGASGTLTWVARSGSTVKRDGRLYALDGKDVRLMYGSEPMYRTLKSGDTGTDVKQLKENLVELGYGGALVADDEFTAGTTAAVERWQEDHGLKETGRIGSDQITFASGPLRVQSVNASVGDVAAPGQKIMTTTSSDRVVRLEVKVSEAALAKPDHKVRVELPDGTDADGTVSSVGEVATTGDDPNDKTPKVGVTVTFDDPGAVEGVDKSPATVRFTGRTRKDVLSVPVSALLALEDGSFGVQVVAGSKAREVKVRLGMFAQGRVEVSGAGLRDGMRVGVPTT</sequence>
<feature type="region of interest" description="Disordered" evidence="3">
    <location>
        <begin position="231"/>
        <end position="263"/>
    </location>
</feature>
<dbReference type="Pfam" id="PF01471">
    <property type="entry name" value="PG_binding_1"/>
    <property type="match status" value="1"/>
</dbReference>
<proteinExistence type="predicted"/>
<evidence type="ECO:0000313" key="6">
    <source>
        <dbReference type="EMBL" id="MBP2062148.1"/>
    </source>
</evidence>
<comment type="subcellular location">
    <subcellularLocation>
        <location evidence="1">Cell envelope</location>
    </subcellularLocation>
</comment>
<dbReference type="SUPFAM" id="SSF47090">
    <property type="entry name" value="PGBD-like"/>
    <property type="match status" value="1"/>
</dbReference>
<feature type="domain" description="Peptidoglycan binding-like" evidence="4">
    <location>
        <begin position="121"/>
        <end position="174"/>
    </location>
</feature>
<dbReference type="InterPro" id="IPR050465">
    <property type="entry name" value="UPF0194_transport"/>
</dbReference>
<dbReference type="InterPro" id="IPR036365">
    <property type="entry name" value="PGBD-like_sf"/>
</dbReference>
<dbReference type="EMBL" id="JAGGLR010000008">
    <property type="protein sequence ID" value="MBP2062148.1"/>
    <property type="molecule type" value="Genomic_DNA"/>
</dbReference>
<dbReference type="PANTHER" id="PTHR32347">
    <property type="entry name" value="EFFLUX SYSTEM COMPONENT YKNX-RELATED"/>
    <property type="match status" value="1"/>
</dbReference>
<name>A0A060ZNB1_9ACTN</name>
<dbReference type="RefSeq" id="WP_044571581.1">
    <property type="nucleotide sequence ID" value="NZ_BAABDR010000003.1"/>
</dbReference>
<dbReference type="Gene3D" id="2.40.420.20">
    <property type="match status" value="1"/>
</dbReference>
<dbReference type="InterPro" id="IPR002477">
    <property type="entry name" value="Peptidoglycan-bd-like"/>
</dbReference>